<evidence type="ECO:0000256" key="3">
    <source>
        <dbReference type="ARBA" id="ARBA00022741"/>
    </source>
</evidence>
<accession>A0A317L779</accession>
<dbReference type="Proteomes" id="UP000245624">
    <property type="component" value="Unassembled WGS sequence"/>
</dbReference>
<evidence type="ECO:0000313" key="10">
    <source>
        <dbReference type="EMBL" id="PWU69639.1"/>
    </source>
</evidence>
<dbReference type="InterPro" id="IPR008595">
    <property type="entry name" value="DegS"/>
</dbReference>
<evidence type="ECO:0000259" key="9">
    <source>
        <dbReference type="PROSITE" id="PS50109"/>
    </source>
</evidence>
<keyword evidence="2 7" id="KW-0808">Transferase</keyword>
<comment type="function">
    <text evidence="7">Member of the two-component regulatory system DegS/DegU, which plays an important role in the transition growth phase.</text>
</comment>
<gene>
    <name evidence="10" type="ORF">DLJ74_04830</name>
</gene>
<keyword evidence="3 7" id="KW-0547">Nucleotide-binding</keyword>
<dbReference type="SMART" id="SM00387">
    <property type="entry name" value="HATPase_c"/>
    <property type="match status" value="1"/>
</dbReference>
<feature type="domain" description="Histidine kinase" evidence="9">
    <location>
        <begin position="180"/>
        <end position="375"/>
    </location>
</feature>
<evidence type="ECO:0000256" key="8">
    <source>
        <dbReference type="SAM" id="Coils"/>
    </source>
</evidence>
<keyword evidence="7" id="KW-0378">Hydrolase</keyword>
<dbReference type="SUPFAM" id="SSF55874">
    <property type="entry name" value="ATPase domain of HSP90 chaperone/DNA topoisomerase II/histidine kinase"/>
    <property type="match status" value="1"/>
</dbReference>
<keyword evidence="6 7" id="KW-0902">Two-component regulatory system</keyword>
<name>A0A317L779_9BACI</name>
<dbReference type="GO" id="GO:0005524">
    <property type="term" value="F:ATP binding"/>
    <property type="evidence" value="ECO:0007669"/>
    <property type="project" value="UniProtKB-UniRule"/>
</dbReference>
<dbReference type="InterPro" id="IPR016381">
    <property type="entry name" value="Sig_transdc_His_kinase_DegS"/>
</dbReference>
<dbReference type="GO" id="GO:0004721">
    <property type="term" value="F:phosphoprotein phosphatase activity"/>
    <property type="evidence" value="ECO:0007669"/>
    <property type="project" value="UniProtKB-UniRule"/>
</dbReference>
<evidence type="ECO:0000256" key="5">
    <source>
        <dbReference type="ARBA" id="ARBA00022840"/>
    </source>
</evidence>
<dbReference type="PANTHER" id="PTHR24421">
    <property type="entry name" value="NITRATE/NITRITE SENSOR PROTEIN NARX-RELATED"/>
    <property type="match status" value="1"/>
</dbReference>
<dbReference type="Gene3D" id="1.20.5.1930">
    <property type="match status" value="1"/>
</dbReference>
<dbReference type="PANTHER" id="PTHR24421:SF55">
    <property type="entry name" value="SENSOR HISTIDINE KINASE YDFH"/>
    <property type="match status" value="1"/>
</dbReference>
<dbReference type="EMBL" id="QGTD01000005">
    <property type="protein sequence ID" value="PWU69639.1"/>
    <property type="molecule type" value="Genomic_DNA"/>
</dbReference>
<dbReference type="OrthoDB" id="9781904at2"/>
<dbReference type="Pfam" id="PF07730">
    <property type="entry name" value="HisKA_3"/>
    <property type="match status" value="1"/>
</dbReference>
<comment type="caution">
    <text evidence="10">The sequence shown here is derived from an EMBL/GenBank/DDBJ whole genome shotgun (WGS) entry which is preliminary data.</text>
</comment>
<keyword evidence="7" id="KW-0904">Protein phosphatase</keyword>
<evidence type="ECO:0000256" key="6">
    <source>
        <dbReference type="ARBA" id="ARBA00023012"/>
    </source>
</evidence>
<dbReference type="Gene3D" id="3.30.565.10">
    <property type="entry name" value="Histidine kinase-like ATPase, C-terminal domain"/>
    <property type="match status" value="1"/>
</dbReference>
<dbReference type="PIRSF" id="PIRSF003169">
    <property type="entry name" value="STHK_DegS"/>
    <property type="match status" value="1"/>
</dbReference>
<keyword evidence="8" id="KW-0175">Coiled coil</keyword>
<dbReference type="AlphaFoldDB" id="A0A317L779"/>
<dbReference type="Pfam" id="PF05384">
    <property type="entry name" value="DegS"/>
    <property type="match status" value="1"/>
</dbReference>
<evidence type="ECO:0000256" key="1">
    <source>
        <dbReference type="ARBA" id="ARBA00000085"/>
    </source>
</evidence>
<evidence type="ECO:0000256" key="4">
    <source>
        <dbReference type="ARBA" id="ARBA00022777"/>
    </source>
</evidence>
<keyword evidence="11" id="KW-1185">Reference proteome</keyword>
<evidence type="ECO:0000256" key="7">
    <source>
        <dbReference type="PIRNR" id="PIRNR003169"/>
    </source>
</evidence>
<dbReference type="GO" id="GO:0000155">
    <property type="term" value="F:phosphorelay sensor kinase activity"/>
    <property type="evidence" value="ECO:0007669"/>
    <property type="project" value="UniProtKB-UniRule"/>
</dbReference>
<feature type="coiled-coil region" evidence="8">
    <location>
        <begin position="1"/>
        <end position="64"/>
    </location>
</feature>
<dbReference type="InterPro" id="IPR036890">
    <property type="entry name" value="HATPase_C_sf"/>
</dbReference>
<dbReference type="CDD" id="cd16917">
    <property type="entry name" value="HATPase_UhpB-NarQ-NarX-like"/>
    <property type="match status" value="1"/>
</dbReference>
<dbReference type="Pfam" id="PF02518">
    <property type="entry name" value="HATPase_c"/>
    <property type="match status" value="1"/>
</dbReference>
<protein>
    <recommendedName>
        <fullName evidence="7">Signal transduction histidine-protein kinase/phosphatase DegS</fullName>
        <ecNumber evidence="7">2.7.13.3</ecNumber>
        <ecNumber evidence="7">3.1.3.-</ecNumber>
    </recommendedName>
</protein>
<keyword evidence="4 7" id="KW-0418">Kinase</keyword>
<reference evidence="10 11" key="1">
    <citation type="submission" date="2018-05" db="EMBL/GenBank/DDBJ databases">
        <title>Genomic analysis of Gracilibacillus dipsosauri DD1 reveals novel features of a salt-tolerant amylase.</title>
        <authorList>
            <person name="Deutch C.E."/>
            <person name="Yang S."/>
        </authorList>
    </citation>
    <scope>NUCLEOTIDE SEQUENCE [LARGE SCALE GENOMIC DNA]</scope>
    <source>
        <strain evidence="10 11">DD1</strain>
    </source>
</reference>
<dbReference type="InterPro" id="IPR003594">
    <property type="entry name" value="HATPase_dom"/>
</dbReference>
<dbReference type="GO" id="GO:0005737">
    <property type="term" value="C:cytoplasm"/>
    <property type="evidence" value="ECO:0007669"/>
    <property type="project" value="UniProtKB-SubCell"/>
</dbReference>
<organism evidence="10 11">
    <name type="scientific">Gracilibacillus dipsosauri</name>
    <dbReference type="NCBI Taxonomy" id="178340"/>
    <lineage>
        <taxon>Bacteria</taxon>
        <taxon>Bacillati</taxon>
        <taxon>Bacillota</taxon>
        <taxon>Bacilli</taxon>
        <taxon>Bacillales</taxon>
        <taxon>Bacillaceae</taxon>
        <taxon>Gracilibacillus</taxon>
    </lineage>
</organism>
<proteinExistence type="predicted"/>
<sequence>MENLEHDLDSIIEEMIETVKNSKDDVFDITEESRKEYEALTKELATLKKQVAKTIEEGNELERKSSLARKKLSEVSRNFATYSEDAIRNAYDVAHQIQSEFIMKRDKEKSLRHRRDEIELRLKTIEGTVARAENVMGKISIILNYLSEDFKHISDILQNAQEKQAFGLKIIEAQEEERRRLSREMHDGPAQMLANILLRSDIVERAYRKGDVENAMSELKSTRVMIRDSLHEVRRIIYDLRPMALDDLGLVPTIKKYIATLEDQHGEIYFTYRAPEERLAGQYEVALFRLIQESIQNALKHAEAPRIDVKLEIMKDQATVLIRDNGKGFDQSLKNEKSFGIIGMKERIEMLSGKLEIKSELGKGTQVLMRIPITKN</sequence>
<evidence type="ECO:0000313" key="11">
    <source>
        <dbReference type="Proteomes" id="UP000245624"/>
    </source>
</evidence>
<comment type="catalytic activity">
    <reaction evidence="1 7">
        <text>ATP + protein L-histidine = ADP + protein N-phospho-L-histidine.</text>
        <dbReference type="EC" id="2.7.13.3"/>
    </reaction>
</comment>
<keyword evidence="5 7" id="KW-0067">ATP-binding</keyword>
<dbReference type="InterPro" id="IPR005467">
    <property type="entry name" value="His_kinase_dom"/>
</dbReference>
<dbReference type="InterPro" id="IPR011712">
    <property type="entry name" value="Sig_transdc_His_kin_sub3_dim/P"/>
</dbReference>
<dbReference type="InterPro" id="IPR050482">
    <property type="entry name" value="Sensor_HK_TwoCompSys"/>
</dbReference>
<keyword evidence="7" id="KW-0963">Cytoplasm</keyword>
<dbReference type="PROSITE" id="PS50109">
    <property type="entry name" value="HIS_KIN"/>
    <property type="match status" value="1"/>
</dbReference>
<dbReference type="GO" id="GO:0016020">
    <property type="term" value="C:membrane"/>
    <property type="evidence" value="ECO:0007669"/>
    <property type="project" value="InterPro"/>
</dbReference>
<dbReference type="EC" id="3.1.3.-" evidence="7"/>
<dbReference type="EC" id="2.7.13.3" evidence="7"/>
<evidence type="ECO:0000256" key="2">
    <source>
        <dbReference type="ARBA" id="ARBA00022679"/>
    </source>
</evidence>
<comment type="subcellular location">
    <subcellularLocation>
        <location evidence="7">Cytoplasm</location>
    </subcellularLocation>
</comment>
<dbReference type="RefSeq" id="WP_109983845.1">
    <property type="nucleotide sequence ID" value="NZ_QGTD01000005.1"/>
</dbReference>
<dbReference type="GO" id="GO:0046983">
    <property type="term" value="F:protein dimerization activity"/>
    <property type="evidence" value="ECO:0007669"/>
    <property type="project" value="InterPro"/>
</dbReference>